<dbReference type="NCBIfam" id="NF003810">
    <property type="entry name" value="PRK05399.1"/>
    <property type="match status" value="1"/>
</dbReference>
<dbReference type="SUPFAM" id="SSF48334">
    <property type="entry name" value="DNA repair protein MutS, domain III"/>
    <property type="match status" value="1"/>
</dbReference>
<dbReference type="CDD" id="cd03284">
    <property type="entry name" value="ABC_MutS1"/>
    <property type="match status" value="1"/>
</dbReference>
<dbReference type="InterPro" id="IPR005748">
    <property type="entry name" value="DNA_mismatch_repair_MutS"/>
</dbReference>
<dbReference type="Pfam" id="PF05188">
    <property type="entry name" value="MutS_II"/>
    <property type="match status" value="1"/>
</dbReference>
<evidence type="ECO:0000256" key="10">
    <source>
        <dbReference type="RuleBase" id="RU003756"/>
    </source>
</evidence>
<dbReference type="Pfam" id="PF05192">
    <property type="entry name" value="MutS_III"/>
    <property type="match status" value="1"/>
</dbReference>
<evidence type="ECO:0000256" key="6">
    <source>
        <dbReference type="ARBA" id="ARBA00023125"/>
    </source>
</evidence>
<evidence type="ECO:0000256" key="9">
    <source>
        <dbReference type="HAMAP-Rule" id="MF_00096"/>
    </source>
</evidence>
<evidence type="ECO:0000256" key="3">
    <source>
        <dbReference type="ARBA" id="ARBA00022741"/>
    </source>
</evidence>
<feature type="domain" description="DNA mismatch repair proteins mutS family" evidence="11">
    <location>
        <begin position="696"/>
        <end position="712"/>
    </location>
</feature>
<dbReference type="PIRSF" id="PIRSF037677">
    <property type="entry name" value="DNA_mis_repair_Msh6"/>
    <property type="match status" value="1"/>
</dbReference>
<evidence type="ECO:0000256" key="4">
    <source>
        <dbReference type="ARBA" id="ARBA00022763"/>
    </source>
</evidence>
<evidence type="ECO:0000313" key="13">
    <source>
        <dbReference type="Proteomes" id="UP001317705"/>
    </source>
</evidence>
<reference evidence="12 13" key="1">
    <citation type="submission" date="2022-12" db="EMBL/GenBank/DDBJ databases">
        <title>Polyphasic characterization of Geotalea uranireducens NIT-SL11 newly isolated from a complex of sewage sludge and microbially reduced graphene oxide.</title>
        <authorList>
            <person name="Xie L."/>
            <person name="Yoshida N."/>
            <person name="Meng L."/>
        </authorList>
    </citation>
    <scope>NUCLEOTIDE SEQUENCE [LARGE SCALE GENOMIC DNA]</scope>
    <source>
        <strain evidence="12 13">NIT-SL11</strain>
    </source>
</reference>
<dbReference type="Gene3D" id="3.30.420.110">
    <property type="entry name" value="MutS, connector domain"/>
    <property type="match status" value="1"/>
</dbReference>
<proteinExistence type="inferred from homology"/>
<dbReference type="InterPro" id="IPR007860">
    <property type="entry name" value="DNA_mmatch_repair_MutS_con_dom"/>
</dbReference>
<evidence type="ECO:0000256" key="7">
    <source>
        <dbReference type="ARBA" id="ARBA00023204"/>
    </source>
</evidence>
<dbReference type="InterPro" id="IPR007696">
    <property type="entry name" value="DNA_mismatch_repair_MutS_core"/>
</dbReference>
<dbReference type="SUPFAM" id="SSF55271">
    <property type="entry name" value="DNA repair protein MutS, domain I"/>
    <property type="match status" value="1"/>
</dbReference>
<dbReference type="Pfam" id="PF01624">
    <property type="entry name" value="MutS_I"/>
    <property type="match status" value="1"/>
</dbReference>
<feature type="binding site" evidence="9">
    <location>
        <begin position="622"/>
        <end position="629"/>
    </location>
    <ligand>
        <name>ATP</name>
        <dbReference type="ChEBI" id="CHEBI:30616"/>
    </ligand>
</feature>
<evidence type="ECO:0000313" key="12">
    <source>
        <dbReference type="EMBL" id="BDV43418.1"/>
    </source>
</evidence>
<dbReference type="SUPFAM" id="SSF53150">
    <property type="entry name" value="DNA repair protein MutS, domain II"/>
    <property type="match status" value="1"/>
</dbReference>
<dbReference type="InterPro" id="IPR017261">
    <property type="entry name" value="DNA_mismatch_repair_MutS/MSH"/>
</dbReference>
<keyword evidence="5 9" id="KW-0067">ATP-binding</keyword>
<dbReference type="SMART" id="SM00533">
    <property type="entry name" value="MUTSd"/>
    <property type="match status" value="1"/>
</dbReference>
<keyword evidence="6 9" id="KW-0238">DNA-binding</keyword>
<keyword evidence="4 9" id="KW-0227">DNA damage</keyword>
<dbReference type="PANTHER" id="PTHR11361">
    <property type="entry name" value="DNA MISMATCH REPAIR PROTEIN MUTS FAMILY MEMBER"/>
    <property type="match status" value="1"/>
</dbReference>
<evidence type="ECO:0000256" key="1">
    <source>
        <dbReference type="ARBA" id="ARBA00006271"/>
    </source>
</evidence>
<dbReference type="Gene3D" id="3.40.50.300">
    <property type="entry name" value="P-loop containing nucleotide triphosphate hydrolases"/>
    <property type="match status" value="1"/>
</dbReference>
<dbReference type="RefSeq" id="WP_281999526.1">
    <property type="nucleotide sequence ID" value="NZ_AP027151.1"/>
</dbReference>
<dbReference type="InterPro" id="IPR027417">
    <property type="entry name" value="P-loop_NTPase"/>
</dbReference>
<evidence type="ECO:0000256" key="5">
    <source>
        <dbReference type="ARBA" id="ARBA00022840"/>
    </source>
</evidence>
<name>A0ABM8ELJ3_9BACT</name>
<protein>
    <recommendedName>
        <fullName evidence="2 9">DNA mismatch repair protein MutS</fullName>
    </recommendedName>
</protein>
<dbReference type="Pfam" id="PF05190">
    <property type="entry name" value="MutS_IV"/>
    <property type="match status" value="1"/>
</dbReference>
<keyword evidence="3 9" id="KW-0547">Nucleotide-binding</keyword>
<dbReference type="InterPro" id="IPR007695">
    <property type="entry name" value="DNA_mismatch_repair_MutS-lik_N"/>
</dbReference>
<dbReference type="InterPro" id="IPR000432">
    <property type="entry name" value="DNA_mismatch_repair_MutS_C"/>
</dbReference>
<organism evidence="12 13">
    <name type="scientific">Geotalea uraniireducens</name>
    <dbReference type="NCBI Taxonomy" id="351604"/>
    <lineage>
        <taxon>Bacteria</taxon>
        <taxon>Pseudomonadati</taxon>
        <taxon>Thermodesulfobacteriota</taxon>
        <taxon>Desulfuromonadia</taxon>
        <taxon>Geobacterales</taxon>
        <taxon>Geobacteraceae</taxon>
        <taxon>Geotalea</taxon>
    </lineage>
</organism>
<dbReference type="Gene3D" id="1.10.1420.10">
    <property type="match status" value="2"/>
</dbReference>
<evidence type="ECO:0000256" key="2">
    <source>
        <dbReference type="ARBA" id="ARBA00021982"/>
    </source>
</evidence>
<dbReference type="HAMAP" id="MF_00096">
    <property type="entry name" value="MutS"/>
    <property type="match status" value="1"/>
</dbReference>
<dbReference type="PANTHER" id="PTHR11361:SF34">
    <property type="entry name" value="DNA MISMATCH REPAIR PROTEIN MSH1, MITOCHONDRIAL"/>
    <property type="match status" value="1"/>
</dbReference>
<dbReference type="NCBIfam" id="TIGR01070">
    <property type="entry name" value="mutS1"/>
    <property type="match status" value="1"/>
</dbReference>
<dbReference type="InterPro" id="IPR016151">
    <property type="entry name" value="DNA_mismatch_repair_MutS_N"/>
</dbReference>
<dbReference type="SUPFAM" id="SSF52540">
    <property type="entry name" value="P-loop containing nucleoside triphosphate hydrolases"/>
    <property type="match status" value="1"/>
</dbReference>
<dbReference type="EMBL" id="AP027151">
    <property type="protein sequence ID" value="BDV43418.1"/>
    <property type="molecule type" value="Genomic_DNA"/>
</dbReference>
<accession>A0ABM8ELJ3</accession>
<dbReference type="InterPro" id="IPR045076">
    <property type="entry name" value="MutS"/>
</dbReference>
<keyword evidence="7 9" id="KW-0234">DNA repair</keyword>
<dbReference type="InterPro" id="IPR036187">
    <property type="entry name" value="DNA_mismatch_repair_MutS_sf"/>
</dbReference>
<evidence type="ECO:0000256" key="8">
    <source>
        <dbReference type="ARBA" id="ARBA00024647"/>
    </source>
</evidence>
<dbReference type="PROSITE" id="PS00486">
    <property type="entry name" value="DNA_MISMATCH_REPAIR_2"/>
    <property type="match status" value="1"/>
</dbReference>
<comment type="similarity">
    <text evidence="1 9 10">Belongs to the DNA mismatch repair MutS family.</text>
</comment>
<comment type="function">
    <text evidence="8 9">This protein is involved in the repair of mismatches in DNA. It is possible that it carries out the mismatch recognition step. This protein has a weak ATPase activity.</text>
</comment>
<dbReference type="InterPro" id="IPR036678">
    <property type="entry name" value="MutS_con_dom_sf"/>
</dbReference>
<dbReference type="Pfam" id="PF00488">
    <property type="entry name" value="MutS_V"/>
    <property type="match status" value="1"/>
</dbReference>
<dbReference type="InterPro" id="IPR007861">
    <property type="entry name" value="DNA_mismatch_repair_MutS_clamp"/>
</dbReference>
<evidence type="ECO:0000259" key="11">
    <source>
        <dbReference type="PROSITE" id="PS00486"/>
    </source>
</evidence>
<sequence>MSELTPMMRQYLEIKADYPDAILFFRLGDFYEMFLDDAVKASRILDITLTSRNKGTDGADVPLCGVPFHSATPYIARLIEAGEKVAICEQVEDPKSCKGIVRREVVKVVTPGLVVEAESLSPKDNNYLLAVYGEDGPRWGVAYLDLSTGDFRATEVDGEEGAWGEIACVNPREILVPTASRDNGIGRARTDLTAGRMITCIDDWVYDAEYAERTVCGHFGVASSAALGCDGWSNGVRAVAAILHYLLKTQKGRVDHIRELQVYQTQEYLLLDEATRRNLELTATLADGKRRGSLLGLLDRTVTAMGGRKLKQWINYPLLSNEKISERLEAIAELVAGSDLRREFREQLDGVYDLERLNGRISLASANAKDLVALRTSLEKIPSLLELLATTEAELLRQLHCEIDPLTEVAELIRSGIVADPPFILREGGIIAEGYHAELDELRAISREGKGFIARLEAKERARTGISSLKIRYNKVFGYYIEVTKTNLAAIPEDYHRRQTLANAERFITPELKEYEEKVLGAEERIVELEYSLFQEIRQRVAVQGERISRTADRLATLDVLAALADVSHERRYCRPEIDNGELITINEGRHPVVEALNASERFVANDLLLDSADNQIVMITGPNMAGKSTYMRQVALIVLMAQMGCFVPATAAHIGVVDRIFTRVGASDNLARGQSTFMVEMMETAAILRNATPRSLVVLDEIGRGTSTFDGVSIAWAVAEYLHDTERCAAKTLFATHYHELTELAVTRNRIKNYNVAVKEWNDQVIFLRKIVEGGASHSYGIQVARLAGLPVEVIERAKEILRNLEKGEYAEEGVPRIARGKKGSPPPPSAQLSLFERGDDLLRSRIAGLNIAALTPLEALNILDELKRMV</sequence>
<dbReference type="SMART" id="SM00534">
    <property type="entry name" value="MUTSac"/>
    <property type="match status" value="1"/>
</dbReference>
<gene>
    <name evidence="9 12" type="primary">mutS</name>
    <name evidence="12" type="ORF">GURASL_23410</name>
</gene>
<dbReference type="Gene3D" id="3.40.1170.10">
    <property type="entry name" value="DNA repair protein MutS, domain I"/>
    <property type="match status" value="1"/>
</dbReference>
<dbReference type="Proteomes" id="UP001317705">
    <property type="component" value="Chromosome"/>
</dbReference>
<keyword evidence="13" id="KW-1185">Reference proteome</keyword>